<evidence type="ECO:0000313" key="8">
    <source>
        <dbReference type="EMBL" id="MDU0370774.1"/>
    </source>
</evidence>
<dbReference type="Proteomes" id="UP001250698">
    <property type="component" value="Unassembled WGS sequence"/>
</dbReference>
<dbReference type="Gene3D" id="3.40.390.10">
    <property type="entry name" value="Collagenase (Catalytic Domain)"/>
    <property type="match status" value="1"/>
</dbReference>
<feature type="signal peptide" evidence="5">
    <location>
        <begin position="1"/>
        <end position="24"/>
    </location>
</feature>
<name>A0ABU3THD7_9BACT</name>
<keyword evidence="1" id="KW-0645">Protease</keyword>
<proteinExistence type="predicted"/>
<dbReference type="SUPFAM" id="SSF81296">
    <property type="entry name" value="E set domains"/>
    <property type="match status" value="1"/>
</dbReference>
<dbReference type="InterPro" id="IPR013783">
    <property type="entry name" value="Ig-like_fold"/>
</dbReference>
<feature type="domain" description="IPT/TIG" evidence="7">
    <location>
        <begin position="205"/>
        <end position="298"/>
    </location>
</feature>
<evidence type="ECO:0000256" key="5">
    <source>
        <dbReference type="SAM" id="SignalP"/>
    </source>
</evidence>
<dbReference type="EC" id="3.4.24.-" evidence="8"/>
<organism evidence="8 9">
    <name type="scientific">Hymenobacter endophyticus</name>
    <dbReference type="NCBI Taxonomy" id="3076335"/>
    <lineage>
        <taxon>Bacteria</taxon>
        <taxon>Pseudomonadati</taxon>
        <taxon>Bacteroidota</taxon>
        <taxon>Cytophagia</taxon>
        <taxon>Cytophagales</taxon>
        <taxon>Hymenobacteraceae</taxon>
        <taxon>Hymenobacter</taxon>
    </lineage>
</organism>
<evidence type="ECO:0000256" key="1">
    <source>
        <dbReference type="ARBA" id="ARBA00022670"/>
    </source>
</evidence>
<evidence type="ECO:0000259" key="7">
    <source>
        <dbReference type="Pfam" id="PF01833"/>
    </source>
</evidence>
<evidence type="ECO:0000259" key="6">
    <source>
        <dbReference type="Pfam" id="PF00413"/>
    </source>
</evidence>
<feature type="domain" description="Peptidase M10 metallopeptidase" evidence="6">
    <location>
        <begin position="421"/>
        <end position="491"/>
    </location>
</feature>
<dbReference type="Pfam" id="PF00413">
    <property type="entry name" value="Peptidase_M10"/>
    <property type="match status" value="1"/>
</dbReference>
<dbReference type="EMBL" id="JAWDJT010000005">
    <property type="protein sequence ID" value="MDU0370774.1"/>
    <property type="molecule type" value="Genomic_DNA"/>
</dbReference>
<dbReference type="InterPro" id="IPR002909">
    <property type="entry name" value="IPT_dom"/>
</dbReference>
<accession>A0ABU3THD7</accession>
<gene>
    <name evidence="8" type="ORF">ROI90_10245</name>
</gene>
<evidence type="ECO:0000256" key="4">
    <source>
        <dbReference type="ARBA" id="ARBA00022833"/>
    </source>
</evidence>
<dbReference type="RefSeq" id="WP_315998252.1">
    <property type="nucleotide sequence ID" value="NZ_JAWDJT010000005.1"/>
</dbReference>
<keyword evidence="4" id="KW-0862">Zinc</keyword>
<keyword evidence="3 8" id="KW-0378">Hydrolase</keyword>
<sequence length="699" mass="73870">MMRTIFTLALALAACWFRPLSLTAQTLVPAETHCLLVPLDPAARTARASRIVEAEVLDVVGFRGKNGRIFTRHQLRVFKQLKGPAQPTLTLITEGGTVGLERQQLTNTLSLVPGEQGVFYLEPAAFAGLAAGSEWQAYGSEQGFIRYDVRAGTAAEPFRRYSLTDATFYSAVAGDAPQLVQANPSLDAALQQLRQPAAAAKGAAPVITTLSPASLTAGTSAVLTISGSGFGGTRGTGSVEFRNADDGGATYTKVNDDDYLSWTDTRIQVRVPSLSAGRNPAGTGPVRVTTSGQLATVSLGSVTIVYAATNVLDTNTGQRAVPGHRNFDGAGGMTFRLDPDFASNTAAAASWQRALATWRCQTGVNWTLGTTRSKSGVADDGENSVGFDGGGQLPSGVLGRTTSYYRGCYRANGSVVFYVQEVDTQFDDAAAWQFGPANPSVTQLDFESVAVHELGHAQQLSHLILPTAVMHFAIARGQRSRTLAASSDIAGGRYILRTRSFQPDICGPSPMLPAPLTSQAAVLASGSGVTVQWTTREECYLSGFVVERASADTTAGWQAVATVAAGAGGGQYRFVDAQPRPGLSYYRLRVRRPDGSLDAALPMGVTDEAAAATSLLIYPNPVNGYGPINLQYVGGAAAGAVVVRFYDAVGRYLGGTRFEYLPGVNITTINSPPLRAGYYLIRWTDTNGRDGTTPFVVTE</sequence>
<keyword evidence="8" id="KW-0482">Metalloprotease</keyword>
<dbReference type="Gene3D" id="2.60.40.10">
    <property type="entry name" value="Immunoglobulins"/>
    <property type="match status" value="1"/>
</dbReference>
<dbReference type="InterPro" id="IPR024079">
    <property type="entry name" value="MetalloPept_cat_dom_sf"/>
</dbReference>
<comment type="caution">
    <text evidence="8">The sequence shown here is derived from an EMBL/GenBank/DDBJ whole genome shotgun (WGS) entry which is preliminary data.</text>
</comment>
<dbReference type="SUPFAM" id="SSF55486">
    <property type="entry name" value="Metalloproteases ('zincins'), catalytic domain"/>
    <property type="match status" value="1"/>
</dbReference>
<keyword evidence="5" id="KW-0732">Signal</keyword>
<evidence type="ECO:0000256" key="3">
    <source>
        <dbReference type="ARBA" id="ARBA00022801"/>
    </source>
</evidence>
<reference evidence="8 9" key="1">
    <citation type="submission" date="2023-10" db="EMBL/GenBank/DDBJ databases">
        <title>Hymenobacter endophyticus sp. nov., an isolate from the leaf tissues of wheat.</title>
        <authorList>
            <person name="Dai Y."/>
        </authorList>
    </citation>
    <scope>NUCLEOTIDE SEQUENCE [LARGE SCALE GENOMIC DNA]</scope>
    <source>
        <strain evidence="8 9">ZK17L-C2</strain>
    </source>
</reference>
<evidence type="ECO:0000256" key="2">
    <source>
        <dbReference type="ARBA" id="ARBA00022723"/>
    </source>
</evidence>
<dbReference type="PROSITE" id="PS51257">
    <property type="entry name" value="PROKAR_LIPOPROTEIN"/>
    <property type="match status" value="1"/>
</dbReference>
<keyword evidence="9" id="KW-1185">Reference proteome</keyword>
<dbReference type="InterPro" id="IPR001818">
    <property type="entry name" value="Pept_M10_metallopeptidase"/>
</dbReference>
<dbReference type="Pfam" id="PF01833">
    <property type="entry name" value="TIG"/>
    <property type="match status" value="1"/>
</dbReference>
<protein>
    <submittedName>
        <fullName evidence="8">Matrixin family metalloprotease</fullName>
        <ecNumber evidence="8">3.4.24.-</ecNumber>
    </submittedName>
</protein>
<evidence type="ECO:0000313" key="9">
    <source>
        <dbReference type="Proteomes" id="UP001250698"/>
    </source>
</evidence>
<dbReference type="GO" id="GO:0008237">
    <property type="term" value="F:metallopeptidase activity"/>
    <property type="evidence" value="ECO:0007669"/>
    <property type="project" value="UniProtKB-KW"/>
</dbReference>
<keyword evidence="2" id="KW-0479">Metal-binding</keyword>
<dbReference type="InterPro" id="IPR014756">
    <property type="entry name" value="Ig_E-set"/>
</dbReference>
<feature type="chain" id="PRO_5047455172" evidence="5">
    <location>
        <begin position="25"/>
        <end position="699"/>
    </location>
</feature>